<evidence type="ECO:0000313" key="19">
    <source>
        <dbReference type="EMBL" id="KAJ8898599.1"/>
    </source>
</evidence>
<keyword evidence="13" id="KW-0342">GTP-binding</keyword>
<evidence type="ECO:0000256" key="15">
    <source>
        <dbReference type="ARBA" id="ARBA00023766"/>
    </source>
</evidence>
<comment type="subcellular location">
    <subcellularLocation>
        <location evidence="15">Plastid</location>
        <location evidence="15">Chloroplast outer membrane</location>
        <topology evidence="15">Single-pass membrane protein</topology>
    </subcellularLocation>
</comment>
<dbReference type="InterPro" id="IPR005690">
    <property type="entry name" value="Toc86_159"/>
</dbReference>
<accession>A0AAV8U983</accession>
<keyword evidence="4" id="KW-0934">Plastid</keyword>
<organism evidence="19 20">
    <name type="scientific">Erythroxylum novogranatense</name>
    <dbReference type="NCBI Taxonomy" id="1862640"/>
    <lineage>
        <taxon>Eukaryota</taxon>
        <taxon>Viridiplantae</taxon>
        <taxon>Streptophyta</taxon>
        <taxon>Embryophyta</taxon>
        <taxon>Tracheophyta</taxon>
        <taxon>Spermatophyta</taxon>
        <taxon>Magnoliopsida</taxon>
        <taxon>eudicotyledons</taxon>
        <taxon>Gunneridae</taxon>
        <taxon>Pentapetalae</taxon>
        <taxon>rosids</taxon>
        <taxon>fabids</taxon>
        <taxon>Malpighiales</taxon>
        <taxon>Erythroxylaceae</taxon>
        <taxon>Erythroxylum</taxon>
    </lineage>
</organism>
<feature type="compositionally biased region" description="Basic and acidic residues" evidence="17">
    <location>
        <begin position="501"/>
        <end position="511"/>
    </location>
</feature>
<keyword evidence="12" id="KW-1133">Transmembrane helix</keyword>
<dbReference type="SUPFAM" id="SSF52540">
    <property type="entry name" value="P-loop containing nucleoside triphosphate hydrolases"/>
    <property type="match status" value="1"/>
</dbReference>
<evidence type="ECO:0000256" key="3">
    <source>
        <dbReference type="ARBA" id="ARBA00022528"/>
    </source>
</evidence>
<feature type="compositionally biased region" description="Polar residues" evidence="17">
    <location>
        <begin position="607"/>
        <end position="617"/>
    </location>
</feature>
<dbReference type="PANTHER" id="PTHR10903:SF120">
    <property type="entry name" value="TRANSLOCASE OF CHLOROPLAST 159, CHLOROPLASTIC"/>
    <property type="match status" value="1"/>
</dbReference>
<dbReference type="CDD" id="cd01853">
    <property type="entry name" value="Toc34_like"/>
    <property type="match status" value="1"/>
</dbReference>
<dbReference type="Pfam" id="PF11886">
    <property type="entry name" value="TOC159_MAD"/>
    <property type="match status" value="1"/>
</dbReference>
<dbReference type="InterPro" id="IPR027417">
    <property type="entry name" value="P-loop_NTPase"/>
</dbReference>
<evidence type="ECO:0000256" key="6">
    <source>
        <dbReference type="ARBA" id="ARBA00022723"/>
    </source>
</evidence>
<keyword evidence="7" id="KW-0547">Nucleotide-binding</keyword>
<dbReference type="GO" id="GO:0045036">
    <property type="term" value="P:protein targeting to chloroplast"/>
    <property type="evidence" value="ECO:0007669"/>
    <property type="project" value="InterPro"/>
</dbReference>
<feature type="region of interest" description="Disordered" evidence="17">
    <location>
        <begin position="330"/>
        <end position="418"/>
    </location>
</feature>
<dbReference type="GO" id="GO:0015031">
    <property type="term" value="P:protein transport"/>
    <property type="evidence" value="ECO:0007669"/>
    <property type="project" value="UniProtKB-KW"/>
</dbReference>
<keyword evidence="9" id="KW-1002">Plastid outer membrane</keyword>
<evidence type="ECO:0000256" key="9">
    <source>
        <dbReference type="ARBA" id="ARBA00022805"/>
    </source>
</evidence>
<evidence type="ECO:0000256" key="4">
    <source>
        <dbReference type="ARBA" id="ARBA00022640"/>
    </source>
</evidence>
<dbReference type="InterPro" id="IPR006703">
    <property type="entry name" value="G_AIG1"/>
</dbReference>
<keyword evidence="14" id="KW-0472">Membrane</keyword>
<dbReference type="GO" id="GO:0005525">
    <property type="term" value="F:GTP binding"/>
    <property type="evidence" value="ECO:0007669"/>
    <property type="project" value="UniProtKB-KW"/>
</dbReference>
<evidence type="ECO:0000256" key="7">
    <source>
        <dbReference type="ARBA" id="ARBA00022741"/>
    </source>
</evidence>
<reference evidence="19 20" key="1">
    <citation type="submission" date="2021-09" db="EMBL/GenBank/DDBJ databases">
        <title>Genomic insights and catalytic innovation underlie evolution of tropane alkaloids biosynthesis.</title>
        <authorList>
            <person name="Wang Y.-J."/>
            <person name="Tian T."/>
            <person name="Huang J.-P."/>
            <person name="Huang S.-X."/>
        </authorList>
    </citation>
    <scope>NUCLEOTIDE SEQUENCE [LARGE SCALE GENOMIC DNA]</scope>
    <source>
        <strain evidence="19">KIB-2018</strain>
        <tissue evidence="19">Leaf</tissue>
    </source>
</reference>
<comment type="caution">
    <text evidence="19">The sequence shown here is derived from an EMBL/GenBank/DDBJ whole genome shotgun (WGS) entry which is preliminary data.</text>
</comment>
<feature type="compositionally biased region" description="Basic and acidic residues" evidence="17">
    <location>
        <begin position="389"/>
        <end position="416"/>
    </location>
</feature>
<evidence type="ECO:0000256" key="2">
    <source>
        <dbReference type="ARBA" id="ARBA00022448"/>
    </source>
</evidence>
<dbReference type="NCBIfam" id="TIGR00993">
    <property type="entry name" value="3a0901s04IAP86"/>
    <property type="match status" value="1"/>
</dbReference>
<comment type="similarity">
    <text evidence="16">Belongs to the TRAFAC class TrmE-Era-EngA-EngB-Septin-like GTPase superfamily. AIG1/Toc34/Toc159-like paraseptin GTPase family. TOC159 subfamily.</text>
</comment>
<evidence type="ECO:0000256" key="16">
    <source>
        <dbReference type="ARBA" id="ARBA00023775"/>
    </source>
</evidence>
<proteinExistence type="inferred from homology"/>
<evidence type="ECO:0000256" key="8">
    <source>
        <dbReference type="ARBA" id="ARBA00022801"/>
    </source>
</evidence>
<feature type="region of interest" description="Disordered" evidence="17">
    <location>
        <begin position="1"/>
        <end position="65"/>
    </location>
</feature>
<dbReference type="PROSITE" id="PS51720">
    <property type="entry name" value="G_AIG1"/>
    <property type="match status" value="1"/>
</dbReference>
<dbReference type="Proteomes" id="UP001159364">
    <property type="component" value="Linkage Group LG08"/>
</dbReference>
<dbReference type="InterPro" id="IPR045058">
    <property type="entry name" value="GIMA/IAN/Toc"/>
</dbReference>
<keyword evidence="8" id="KW-0378">Hydrolase</keyword>
<keyword evidence="5" id="KW-0812">Transmembrane</keyword>
<dbReference type="PANTHER" id="PTHR10903">
    <property type="entry name" value="GTPASE, IMAP FAMILY MEMBER-RELATED"/>
    <property type="match status" value="1"/>
</dbReference>
<evidence type="ECO:0000256" key="13">
    <source>
        <dbReference type="ARBA" id="ARBA00023134"/>
    </source>
</evidence>
<evidence type="ECO:0000256" key="11">
    <source>
        <dbReference type="ARBA" id="ARBA00022927"/>
    </source>
</evidence>
<evidence type="ECO:0000256" key="12">
    <source>
        <dbReference type="ARBA" id="ARBA00022989"/>
    </source>
</evidence>
<dbReference type="Gene3D" id="3.40.50.300">
    <property type="entry name" value="P-loop containing nucleotide triphosphate hydrolases"/>
    <property type="match status" value="1"/>
</dbReference>
<sequence>MDYSMAPASEAAMNPSGSPNSSSLYPSSDPVVDNPVKIPGFEVDGNKNEASRGSSDGAFVSGEKEFEAASEMPVVQGKSIGGGEKDTPFFDTVEFSVPKSEDQLLKVVDIGHDENKVAVALKDAALNVDGLVVDQGTGIKVVGAASAAEKNGTLVVPSEQEVVEKEVKEIADNSPSEVVPEKLIGDKKVLKDGEAVDGPVLVTANKVVRSEDGNMESKTLEPGSDELVETNGVKLTSGGDSVVEAVRIDLLGSGAAVVGDVEESKDVESKGEAASIDENVAVDNGLDKISRNAKVESIFSAESKMDVVTENQAVEVDPSEGVNAPHVEANGGNGFPEVEPDGISGNAGKDVGNSWDISEIQLGSGEGGHVGATDRKEYVETEGEPEADTESKKIDPAIKTVPADEKVEGGDGDGHETSQAVGTYVAHGGEQLEDDQTHVDAVPRELENEVTDKSVFPEYPEGKMEDEDEVEEKHIPDGDGEIEGSATDGETEGMIFGSSEAAKKLLEELERGSGSYSGGDSSHDQSQRFDGQIVTDSDEEADTDDEGDGKEPFDSAALAALLKAATGAGSDGGTITVTSQDGSRLFSVERPAGLGSSLRSVKPAPRSNRSNLFSHSVGTPGADSDTNLSDEEKKKLEKLQELRVKFLRLVQRLGYSPEETVAAQVLYRLALLAGRQTNQLFSLDVAKTKALQLEAEGNDDLDFSLNLLVLGKTGVGKSATINSIFGEEKTPVHAFGLATTSIKEINGTVDGVKIKVIDSPGLKCSGYEQGLNRKVLSSVKRFIKSCPPDVVLYVDRLDTQTRDLNDLPLLRSITSNLGSSIWRNAIVTLTHGASAPPDGPSGSPLSYEVFVAQRSHLVQQSIGQAVGDLRLMNPSLMNPVSLVENHPSCRKNRDGQKVLPNGQTWRSQLLLLCYSMKILAEASSLSKPQDAFDHRKLFGFRTRSPPLPYLLSWLLQSRTYPKLATDQGADNVDSDIDLGDLSESDQEEEEDEYDQLPPFKPLRKAQIAKLSKEQSKAYFEEYDYRFKLLQKKQWSEELRRMREMKRKGKAAADEFGYNGEDADPENEGPAAVPVPLPDMVLPLSFDSDNPAYRYRFLEPTSQLLARPVLDNHGWDHDCGYDGVNVEQSLAVANQFPAAITVQVTKDKKEFNIHLDSSISAKHGENGSSMAGFDIQNVGKQLAYIVRGETKFKNLKKNKTSAGISVTFLGENVATGVKLEDQIALGKRLVLVGSTGTVRSKGDSAYGANLEVRLREADYPIGQDQSSLGLSLVKWRGDLALGANLQSQFSVGRSSKIAVRAGLNNKMSGQITVRTTSSDQLQLALVSLLPIAMTIYKRIWPGANENYSMY</sequence>
<feature type="compositionally biased region" description="Acidic residues" evidence="17">
    <location>
        <begin position="972"/>
        <end position="994"/>
    </location>
</feature>
<feature type="region of interest" description="Disordered" evidence="17">
    <location>
        <begin position="596"/>
        <end position="632"/>
    </location>
</feature>
<gene>
    <name evidence="19" type="ORF">K2173_004212</name>
</gene>
<name>A0AAV8U983_9ROSI</name>
<evidence type="ECO:0000256" key="14">
    <source>
        <dbReference type="ARBA" id="ARBA00023136"/>
    </source>
</evidence>
<keyword evidence="2" id="KW-0813">Transport</keyword>
<evidence type="ECO:0000313" key="20">
    <source>
        <dbReference type="Proteomes" id="UP001159364"/>
    </source>
</evidence>
<evidence type="ECO:0000256" key="1">
    <source>
        <dbReference type="ARBA" id="ARBA00001946"/>
    </source>
</evidence>
<dbReference type="InterPro" id="IPR024283">
    <property type="entry name" value="TOC159_MAD"/>
</dbReference>
<keyword evidence="10" id="KW-0460">Magnesium</keyword>
<dbReference type="EMBL" id="JAIWQS010000008">
    <property type="protein sequence ID" value="KAJ8898599.1"/>
    <property type="molecule type" value="Genomic_DNA"/>
</dbReference>
<protein>
    <recommendedName>
        <fullName evidence="18">AIG1-type G domain-containing protein</fullName>
    </recommendedName>
</protein>
<dbReference type="FunFam" id="3.40.50.300:FF:000413">
    <property type="entry name" value="Translocase of chloroplast 120, chloroplastic"/>
    <property type="match status" value="1"/>
</dbReference>
<keyword evidence="6" id="KW-0479">Metal-binding</keyword>
<keyword evidence="11" id="KW-0653">Protein transport</keyword>
<evidence type="ECO:0000256" key="17">
    <source>
        <dbReference type="SAM" id="MobiDB-lite"/>
    </source>
</evidence>
<evidence type="ECO:0000256" key="5">
    <source>
        <dbReference type="ARBA" id="ARBA00022692"/>
    </source>
</evidence>
<feature type="compositionally biased region" description="Low complexity" evidence="17">
    <location>
        <begin position="15"/>
        <end position="30"/>
    </location>
</feature>
<feature type="domain" description="AIG1-type G" evidence="18">
    <location>
        <begin position="702"/>
        <end position="936"/>
    </location>
</feature>
<dbReference type="GO" id="GO:0046872">
    <property type="term" value="F:metal ion binding"/>
    <property type="evidence" value="ECO:0007669"/>
    <property type="project" value="UniProtKB-KW"/>
</dbReference>
<dbReference type="GO" id="GO:0009707">
    <property type="term" value="C:chloroplast outer membrane"/>
    <property type="evidence" value="ECO:0007669"/>
    <property type="project" value="UniProtKB-SubCell"/>
</dbReference>
<feature type="compositionally biased region" description="Acidic residues" evidence="17">
    <location>
        <begin position="536"/>
        <end position="548"/>
    </location>
</feature>
<comment type="cofactor">
    <cofactor evidence="1">
        <name>Mg(2+)</name>
        <dbReference type="ChEBI" id="CHEBI:18420"/>
    </cofactor>
</comment>
<evidence type="ECO:0000256" key="10">
    <source>
        <dbReference type="ARBA" id="ARBA00022842"/>
    </source>
</evidence>
<feature type="region of interest" description="Disordered" evidence="17">
    <location>
        <begin position="965"/>
        <end position="994"/>
    </location>
</feature>
<dbReference type="GO" id="GO:0003924">
    <property type="term" value="F:GTPase activity"/>
    <property type="evidence" value="ECO:0007669"/>
    <property type="project" value="InterPro"/>
</dbReference>
<evidence type="ECO:0000259" key="18">
    <source>
        <dbReference type="PROSITE" id="PS51720"/>
    </source>
</evidence>
<keyword evidence="3" id="KW-0150">Chloroplast</keyword>
<feature type="region of interest" description="Disordered" evidence="17">
    <location>
        <begin position="457"/>
        <end position="552"/>
    </location>
</feature>
<dbReference type="Pfam" id="PF04548">
    <property type="entry name" value="AIG1"/>
    <property type="match status" value="1"/>
</dbReference>
<keyword evidence="20" id="KW-1185">Reference proteome</keyword>